<reference evidence="2 3" key="1">
    <citation type="journal article" date="2020" name="Nature">
        <title>Six reference-quality genomes reveal evolution of bat adaptations.</title>
        <authorList>
            <person name="Jebb D."/>
            <person name="Huang Z."/>
            <person name="Pippel M."/>
            <person name="Hughes G.M."/>
            <person name="Lavrichenko K."/>
            <person name="Devanna P."/>
            <person name="Winkler S."/>
            <person name="Jermiin L.S."/>
            <person name="Skirmuntt E.C."/>
            <person name="Katzourakis A."/>
            <person name="Burkitt-Gray L."/>
            <person name="Ray D.A."/>
            <person name="Sullivan K.A.M."/>
            <person name="Roscito J.G."/>
            <person name="Kirilenko B.M."/>
            <person name="Davalos L.M."/>
            <person name="Corthals A.P."/>
            <person name="Power M.L."/>
            <person name="Jones G."/>
            <person name="Ransome R.D."/>
            <person name="Dechmann D.K.N."/>
            <person name="Locatelli A.G."/>
            <person name="Puechmaille S.J."/>
            <person name="Fedrigo O."/>
            <person name="Jarvis E.D."/>
            <person name="Hiller M."/>
            <person name="Vernes S.C."/>
            <person name="Myers E.W."/>
            <person name="Teeling E.C."/>
        </authorList>
    </citation>
    <scope>NUCLEOTIDE SEQUENCE [LARGE SCALE GENOMIC DNA]</scope>
    <source>
        <strain evidence="2">MRouAeg1</strain>
        <tissue evidence="2">Muscle</tissue>
    </source>
</reference>
<protein>
    <submittedName>
        <fullName evidence="2">Fms related receptor tyrosine kinase 1</fullName>
    </submittedName>
</protein>
<feature type="compositionally biased region" description="Polar residues" evidence="1">
    <location>
        <begin position="51"/>
        <end position="69"/>
    </location>
</feature>
<keyword evidence="2" id="KW-0675">Receptor</keyword>
<sequence length="109" mass="12013">MPAEPGTCSQGKKSFRRKKLQSEIRKRHTCCAISATTPWPSAAPPLWTVTPTASPSLRSPGSKTTTKYNKSPKLASELSEFVGRCQRFNKTAQTSSKSKSDKYTFLPAF</sequence>
<evidence type="ECO:0000313" key="3">
    <source>
        <dbReference type="Proteomes" id="UP000593571"/>
    </source>
</evidence>
<feature type="region of interest" description="Disordered" evidence="1">
    <location>
        <begin position="51"/>
        <end position="70"/>
    </location>
</feature>
<accession>A0A7J8DWX2</accession>
<comment type="caution">
    <text evidence="2">The sequence shown here is derived from an EMBL/GenBank/DDBJ whole genome shotgun (WGS) entry which is preliminary data.</text>
</comment>
<dbReference type="AlphaFoldDB" id="A0A7J8DWX2"/>
<dbReference type="Proteomes" id="UP000593571">
    <property type="component" value="Unassembled WGS sequence"/>
</dbReference>
<organism evidence="2 3">
    <name type="scientific">Rousettus aegyptiacus</name>
    <name type="common">Egyptian fruit bat</name>
    <name type="synonym">Pteropus aegyptiacus</name>
    <dbReference type="NCBI Taxonomy" id="9407"/>
    <lineage>
        <taxon>Eukaryota</taxon>
        <taxon>Metazoa</taxon>
        <taxon>Chordata</taxon>
        <taxon>Craniata</taxon>
        <taxon>Vertebrata</taxon>
        <taxon>Euteleostomi</taxon>
        <taxon>Mammalia</taxon>
        <taxon>Eutheria</taxon>
        <taxon>Laurasiatheria</taxon>
        <taxon>Chiroptera</taxon>
        <taxon>Yinpterochiroptera</taxon>
        <taxon>Pteropodoidea</taxon>
        <taxon>Pteropodidae</taxon>
        <taxon>Rousettinae</taxon>
        <taxon>Rousettus</taxon>
    </lineage>
</organism>
<gene>
    <name evidence="2" type="ORF">HJG63_005196</name>
</gene>
<keyword evidence="3" id="KW-1185">Reference proteome</keyword>
<evidence type="ECO:0000256" key="1">
    <source>
        <dbReference type="SAM" id="MobiDB-lite"/>
    </source>
</evidence>
<keyword evidence="2" id="KW-0808">Transferase</keyword>
<evidence type="ECO:0000313" key="2">
    <source>
        <dbReference type="EMBL" id="KAF6427545.1"/>
    </source>
</evidence>
<name>A0A7J8DWX2_ROUAE</name>
<keyword evidence="2" id="KW-0418">Kinase</keyword>
<dbReference type="EMBL" id="JACASE010000011">
    <property type="protein sequence ID" value="KAF6427545.1"/>
    <property type="molecule type" value="Genomic_DNA"/>
</dbReference>
<dbReference type="GO" id="GO:0016301">
    <property type="term" value="F:kinase activity"/>
    <property type="evidence" value="ECO:0007669"/>
    <property type="project" value="UniProtKB-KW"/>
</dbReference>
<proteinExistence type="predicted"/>